<dbReference type="EMBL" id="JXMS01000019">
    <property type="protein sequence ID" value="OBQ46679.1"/>
    <property type="molecule type" value="Genomic_DNA"/>
</dbReference>
<dbReference type="STRING" id="1560234.SP90_11170"/>
<dbReference type="PANTHER" id="PTHR11715">
    <property type="entry name" value="GLYCINE CLEAVAGE SYSTEM H PROTEIN"/>
    <property type="match status" value="1"/>
</dbReference>
<dbReference type="GO" id="GO:0019464">
    <property type="term" value="P:glycine decarboxylation via glycine cleavage system"/>
    <property type="evidence" value="ECO:0007669"/>
    <property type="project" value="UniProtKB-UniRule"/>
</dbReference>
<dbReference type="InterPro" id="IPR002930">
    <property type="entry name" value="GCV_H"/>
</dbReference>
<proteinExistence type="inferred from homology"/>
<evidence type="ECO:0000313" key="7">
    <source>
        <dbReference type="Proteomes" id="UP000091979"/>
    </source>
</evidence>
<keyword evidence="7" id="KW-1185">Reference proteome</keyword>
<dbReference type="HAMAP" id="MF_00272">
    <property type="entry name" value="GcvH"/>
    <property type="match status" value="1"/>
</dbReference>
<evidence type="ECO:0000256" key="4">
    <source>
        <dbReference type="PIRSR" id="PIRSR617453-50"/>
    </source>
</evidence>
<dbReference type="InterPro" id="IPR003016">
    <property type="entry name" value="2-oxoA_DH_lipoyl-BS"/>
</dbReference>
<dbReference type="PANTHER" id="PTHR11715:SF3">
    <property type="entry name" value="GLYCINE CLEAVAGE SYSTEM H PROTEIN-RELATED"/>
    <property type="match status" value="1"/>
</dbReference>
<dbReference type="OrthoDB" id="9796712at2"/>
<dbReference type="NCBIfam" id="NF002270">
    <property type="entry name" value="PRK01202.1"/>
    <property type="match status" value="1"/>
</dbReference>
<evidence type="ECO:0000256" key="2">
    <source>
        <dbReference type="ARBA" id="ARBA00022823"/>
    </source>
</evidence>
<dbReference type="PROSITE" id="PS50968">
    <property type="entry name" value="BIOTINYL_LIPOYL"/>
    <property type="match status" value="1"/>
</dbReference>
<comment type="function">
    <text evidence="3">The glycine cleavage system catalyzes the degradation of glycine. The H protein shuttles the methylamine group of glycine from the P protein to the T protein.</text>
</comment>
<evidence type="ECO:0000256" key="1">
    <source>
        <dbReference type="ARBA" id="ARBA00009249"/>
    </source>
</evidence>
<dbReference type="PROSITE" id="PS00189">
    <property type="entry name" value="LIPOYL"/>
    <property type="match status" value="1"/>
</dbReference>
<dbReference type="CDD" id="cd06848">
    <property type="entry name" value="GCS_H"/>
    <property type="match status" value="1"/>
</dbReference>
<dbReference type="Proteomes" id="UP000091979">
    <property type="component" value="Unassembled WGS sequence"/>
</dbReference>
<dbReference type="InterPro" id="IPR033753">
    <property type="entry name" value="GCV_H/Fam206"/>
</dbReference>
<evidence type="ECO:0000313" key="6">
    <source>
        <dbReference type="EMBL" id="OBQ46679.1"/>
    </source>
</evidence>
<dbReference type="PATRIC" id="fig|1560234.3.peg.1092"/>
<dbReference type="RefSeq" id="WP_066855997.1">
    <property type="nucleotide sequence ID" value="NZ_JXMS01000019.1"/>
</dbReference>
<dbReference type="Gene3D" id="2.40.50.100">
    <property type="match status" value="1"/>
</dbReference>
<gene>
    <name evidence="3" type="primary">gcvH</name>
    <name evidence="6" type="ORF">SP90_11170</name>
</gene>
<dbReference type="SUPFAM" id="SSF51230">
    <property type="entry name" value="Single hybrid motif"/>
    <property type="match status" value="1"/>
</dbReference>
<dbReference type="GO" id="GO:0009249">
    <property type="term" value="P:protein lipoylation"/>
    <property type="evidence" value="ECO:0007669"/>
    <property type="project" value="TreeGrafter"/>
</dbReference>
<accession>A0A1B7XBC6</accession>
<dbReference type="GO" id="GO:0005960">
    <property type="term" value="C:glycine cleavage complex"/>
    <property type="evidence" value="ECO:0007669"/>
    <property type="project" value="InterPro"/>
</dbReference>
<comment type="similarity">
    <text evidence="1 3">Belongs to the GcvH family.</text>
</comment>
<dbReference type="NCBIfam" id="TIGR00527">
    <property type="entry name" value="gcvH"/>
    <property type="match status" value="1"/>
</dbReference>
<evidence type="ECO:0000259" key="5">
    <source>
        <dbReference type="PROSITE" id="PS50968"/>
    </source>
</evidence>
<comment type="subunit">
    <text evidence="3">The glycine cleavage system is composed of four proteins: P, T, L and H.</text>
</comment>
<evidence type="ECO:0000256" key="3">
    <source>
        <dbReference type="HAMAP-Rule" id="MF_00272"/>
    </source>
</evidence>
<sequence>MAYPENIFYSKSHEWTKVEGDEAVIGITSFAQEQLGDITFVELPEVGDTLDVGDEMGSIESVKAASELYIPVGGEIIAVNEELEDAPEKVNESPFEGGWLIKVKLSGEPEGLLSASEYEELVASEAH</sequence>
<dbReference type="InterPro" id="IPR017453">
    <property type="entry name" value="GCV_H_sub"/>
</dbReference>
<comment type="cofactor">
    <cofactor evidence="3">
        <name>(R)-lipoate</name>
        <dbReference type="ChEBI" id="CHEBI:83088"/>
    </cofactor>
    <text evidence="3">Binds 1 lipoyl cofactor covalently.</text>
</comment>
<dbReference type="Pfam" id="PF01597">
    <property type="entry name" value="GCV_H"/>
    <property type="match status" value="1"/>
</dbReference>
<name>A0A1B7XBC6_9BACT</name>
<protein>
    <recommendedName>
        <fullName evidence="3">Glycine cleavage system H protein</fullName>
    </recommendedName>
</protein>
<dbReference type="InterPro" id="IPR000089">
    <property type="entry name" value="Biotin_lipoyl"/>
</dbReference>
<reference evidence="6 7" key="1">
    <citation type="submission" date="2015-01" db="EMBL/GenBank/DDBJ databases">
        <title>Desulfovibrio sp. JC271 draft genome sequence.</title>
        <authorList>
            <person name="Shivani Y."/>
            <person name="Subhash Y."/>
            <person name="Sasikala C."/>
            <person name="Ramana C.V."/>
        </authorList>
    </citation>
    <scope>NUCLEOTIDE SEQUENCE [LARGE SCALE GENOMIC DNA]</scope>
    <source>
        <strain evidence="6 7">JC271</strain>
    </source>
</reference>
<feature type="modified residue" description="N6-lipoyllysine" evidence="3 4">
    <location>
        <position position="63"/>
    </location>
</feature>
<dbReference type="InterPro" id="IPR011053">
    <property type="entry name" value="Single_hybrid_motif"/>
</dbReference>
<organism evidence="6 7">
    <name type="scientific">Halodesulfovibrio spirochaetisodalis</name>
    <dbReference type="NCBI Taxonomy" id="1560234"/>
    <lineage>
        <taxon>Bacteria</taxon>
        <taxon>Pseudomonadati</taxon>
        <taxon>Thermodesulfobacteriota</taxon>
        <taxon>Desulfovibrionia</taxon>
        <taxon>Desulfovibrionales</taxon>
        <taxon>Desulfovibrionaceae</taxon>
        <taxon>Halodesulfovibrio</taxon>
    </lineage>
</organism>
<dbReference type="AlphaFoldDB" id="A0A1B7XBC6"/>
<feature type="domain" description="Lipoyl-binding" evidence="5">
    <location>
        <begin position="22"/>
        <end position="104"/>
    </location>
</feature>
<dbReference type="GO" id="GO:0005829">
    <property type="term" value="C:cytosol"/>
    <property type="evidence" value="ECO:0007669"/>
    <property type="project" value="TreeGrafter"/>
</dbReference>
<comment type="caution">
    <text evidence="6">The sequence shown here is derived from an EMBL/GenBank/DDBJ whole genome shotgun (WGS) entry which is preliminary data.</text>
</comment>
<keyword evidence="2 3" id="KW-0450">Lipoyl</keyword>